<evidence type="ECO:0000256" key="2">
    <source>
        <dbReference type="SAM" id="Phobius"/>
    </source>
</evidence>
<dbReference type="RefSeq" id="WP_126579010.1">
    <property type="nucleotide sequence ID" value="NZ_BIFR01000001.1"/>
</dbReference>
<accession>A0A401ZWU5</accession>
<keyword evidence="2" id="KW-1133">Transmembrane helix</keyword>
<keyword evidence="2" id="KW-0472">Membrane</keyword>
<dbReference type="InterPro" id="IPR025164">
    <property type="entry name" value="Toastrack_DUF4097"/>
</dbReference>
<evidence type="ECO:0000259" key="3">
    <source>
        <dbReference type="Pfam" id="PF13349"/>
    </source>
</evidence>
<proteinExistence type="predicted"/>
<protein>
    <recommendedName>
        <fullName evidence="3">DUF4097 domain-containing protein</fullName>
    </recommendedName>
</protein>
<gene>
    <name evidence="4" type="ORF">KTT_11410</name>
</gene>
<name>A0A401ZWU5_9CHLR</name>
<sequence>MQEQQRSDWPYTPGEKLQPRRPRRRSRRTIMTGITVVVVFFIFALFTLNWLQGDTVSENLSSKTFAVDAQAHLIVHQASGLLRIQSGGSGSEIIVHPVLKKRGLWMGSHPTVSYSTPSSNTVQVDVSGSTGMGLNIDTAELDITVPNTLALDLHLDSGDLEIKGVTLSDHGTISSNMGKISFEGKLAPQAHYSITNNAGELSVTLPADSALHVSAQVNTGNVSSDFSELKVERKNFTGASTDGDLNGGGSDTKLILTDNSGSLEIKKAS</sequence>
<feature type="region of interest" description="Disordered" evidence="1">
    <location>
        <begin position="1"/>
        <end position="25"/>
    </location>
</feature>
<keyword evidence="2" id="KW-0812">Transmembrane</keyword>
<organism evidence="4 5">
    <name type="scientific">Tengunoibacter tsumagoiensis</name>
    <dbReference type="NCBI Taxonomy" id="2014871"/>
    <lineage>
        <taxon>Bacteria</taxon>
        <taxon>Bacillati</taxon>
        <taxon>Chloroflexota</taxon>
        <taxon>Ktedonobacteria</taxon>
        <taxon>Ktedonobacterales</taxon>
        <taxon>Dictyobacteraceae</taxon>
        <taxon>Tengunoibacter</taxon>
    </lineage>
</organism>
<dbReference type="AlphaFoldDB" id="A0A401ZWU5"/>
<dbReference type="Proteomes" id="UP000287352">
    <property type="component" value="Unassembled WGS sequence"/>
</dbReference>
<keyword evidence="5" id="KW-1185">Reference proteome</keyword>
<feature type="domain" description="DUF4097" evidence="3">
    <location>
        <begin position="75"/>
        <end position="238"/>
    </location>
</feature>
<evidence type="ECO:0000256" key="1">
    <source>
        <dbReference type="SAM" id="MobiDB-lite"/>
    </source>
</evidence>
<feature type="transmembrane region" description="Helical" evidence="2">
    <location>
        <begin position="30"/>
        <end position="51"/>
    </location>
</feature>
<evidence type="ECO:0000313" key="5">
    <source>
        <dbReference type="Proteomes" id="UP000287352"/>
    </source>
</evidence>
<evidence type="ECO:0000313" key="4">
    <source>
        <dbReference type="EMBL" id="GCE11282.1"/>
    </source>
</evidence>
<dbReference type="Pfam" id="PF13349">
    <property type="entry name" value="DUF4097"/>
    <property type="match status" value="1"/>
</dbReference>
<dbReference type="EMBL" id="BIFR01000001">
    <property type="protein sequence ID" value="GCE11282.1"/>
    <property type="molecule type" value="Genomic_DNA"/>
</dbReference>
<comment type="caution">
    <text evidence="4">The sequence shown here is derived from an EMBL/GenBank/DDBJ whole genome shotgun (WGS) entry which is preliminary data.</text>
</comment>
<reference evidence="5" key="1">
    <citation type="submission" date="2018-12" db="EMBL/GenBank/DDBJ databases">
        <title>Tengunoibacter tsumagoiensis gen. nov., sp. nov., Dictyobacter kobayashii sp. nov., D. alpinus sp. nov., and D. joshuensis sp. nov. and description of Dictyobacteraceae fam. nov. within the order Ktedonobacterales isolated from Tengu-no-mugimeshi.</title>
        <authorList>
            <person name="Wang C.M."/>
            <person name="Zheng Y."/>
            <person name="Sakai Y."/>
            <person name="Toyoda A."/>
            <person name="Minakuchi Y."/>
            <person name="Abe K."/>
            <person name="Yokota A."/>
            <person name="Yabe S."/>
        </authorList>
    </citation>
    <scope>NUCLEOTIDE SEQUENCE [LARGE SCALE GENOMIC DNA]</scope>
    <source>
        <strain evidence="5">Uno3</strain>
    </source>
</reference>